<protein>
    <submittedName>
        <fullName evidence="1">Uncharacterized protein</fullName>
    </submittedName>
</protein>
<dbReference type="AlphaFoldDB" id="A0A8R2H5J1"/>
<dbReference type="EnsemblMetazoa" id="XM_016800793.2">
    <property type="protein sequence ID" value="XP_016656282.1"/>
    <property type="gene ID" value="LOC107882449"/>
</dbReference>
<reference evidence="2" key="1">
    <citation type="submission" date="2010-06" db="EMBL/GenBank/DDBJ databases">
        <authorList>
            <person name="Jiang H."/>
            <person name="Abraham K."/>
            <person name="Ali S."/>
            <person name="Alsbrooks S.L."/>
            <person name="Anim B.N."/>
            <person name="Anosike U.S."/>
            <person name="Attaway T."/>
            <person name="Bandaranaike D.P."/>
            <person name="Battles P.K."/>
            <person name="Bell S.N."/>
            <person name="Bell A.V."/>
            <person name="Beltran B."/>
            <person name="Bickham C."/>
            <person name="Bustamante Y."/>
            <person name="Caleb T."/>
            <person name="Canada A."/>
            <person name="Cardenas V."/>
            <person name="Carter K."/>
            <person name="Chacko J."/>
            <person name="Chandrabose M.N."/>
            <person name="Chavez D."/>
            <person name="Chavez A."/>
            <person name="Chen L."/>
            <person name="Chu H.-S."/>
            <person name="Claassen K.J."/>
            <person name="Cockrell R."/>
            <person name="Collins M."/>
            <person name="Cooper J.A."/>
            <person name="Cree A."/>
            <person name="Curry S.M."/>
            <person name="Da Y."/>
            <person name="Dao M.D."/>
            <person name="Das B."/>
            <person name="Davila M.-L."/>
            <person name="Davy-Carroll L."/>
            <person name="Denson S."/>
            <person name="Dinh H."/>
            <person name="Ebong V.E."/>
            <person name="Edwards J.R."/>
            <person name="Egan A."/>
            <person name="El-Daye J."/>
            <person name="Escobedo L."/>
            <person name="Fernandez S."/>
            <person name="Fernando P.R."/>
            <person name="Flagg N."/>
            <person name="Forbes L.D."/>
            <person name="Fowler R.G."/>
            <person name="Fu Q."/>
            <person name="Gabisi R.A."/>
            <person name="Ganer J."/>
            <person name="Garbino Pronczuk A."/>
            <person name="Garcia R.M."/>
            <person name="Garner T."/>
            <person name="Garrett T.E."/>
            <person name="Gonzalez D.A."/>
            <person name="Hamid H."/>
            <person name="Hawkins E.S."/>
            <person name="Hirani K."/>
            <person name="Hogues M.E."/>
            <person name="Hollins B."/>
            <person name="Hsiao C.-H."/>
            <person name="Jabil R."/>
            <person name="James M.L."/>
            <person name="Jhangiani S.N."/>
            <person name="Johnson B."/>
            <person name="Johnson Q."/>
            <person name="Joshi V."/>
            <person name="Kalu J.B."/>
            <person name="Kam C."/>
            <person name="Kashfia A."/>
            <person name="Keebler J."/>
            <person name="Kisamo H."/>
            <person name="Kovar C.L."/>
            <person name="Lago L.A."/>
            <person name="Lai C.-Y."/>
            <person name="Laidlaw J."/>
            <person name="Lara F."/>
            <person name="Le T.-K."/>
            <person name="Lee S.L."/>
            <person name="Legall F.H."/>
            <person name="Lemon S.J."/>
            <person name="Lewis L.R."/>
            <person name="Li B."/>
            <person name="Liu Y."/>
            <person name="Liu Y.-S."/>
            <person name="Lopez J."/>
            <person name="Lozado R.J."/>
            <person name="Lu J."/>
            <person name="Madu R.C."/>
            <person name="Maheshwari M."/>
            <person name="Maheshwari R."/>
            <person name="Malloy K."/>
            <person name="Martinez E."/>
            <person name="Mathew T."/>
            <person name="Mercado I.C."/>
            <person name="Mercado C."/>
            <person name="Meyer B."/>
            <person name="Montgomery K."/>
            <person name="Morgan M.B."/>
            <person name="Munidasa M."/>
            <person name="Nazareth L.V."/>
            <person name="Nelson J."/>
            <person name="Ng B.M."/>
            <person name="Nguyen N.B."/>
            <person name="Nguyen P.Q."/>
            <person name="Nguyen T."/>
            <person name="Obregon M."/>
            <person name="Okwuonu G.O."/>
            <person name="Onwere C.G."/>
            <person name="Orozco G."/>
            <person name="Parra A."/>
            <person name="Patel S."/>
            <person name="Patil S."/>
            <person name="Perez A."/>
            <person name="Perez Y."/>
            <person name="Pham C."/>
            <person name="Primus E.L."/>
            <person name="Pu L.-L."/>
            <person name="Puazo M."/>
            <person name="Qin X."/>
            <person name="Quiroz J.B."/>
            <person name="Reese J."/>
            <person name="Richards S."/>
            <person name="Rives C.M."/>
            <person name="Robberts R."/>
            <person name="Ruiz S.J."/>
            <person name="Ruiz M.J."/>
            <person name="Santibanez J."/>
            <person name="Schneider B.W."/>
            <person name="Sisson I."/>
            <person name="Smith M."/>
            <person name="Sodergren E."/>
            <person name="Song X.-Z."/>
            <person name="Song B.B."/>
            <person name="Summersgill H."/>
            <person name="Thelus R."/>
            <person name="Thornton R.D."/>
            <person name="Trejos Z.Y."/>
            <person name="Usmani K."/>
            <person name="Vattathil S."/>
            <person name="Villasana D."/>
            <person name="Walker D.L."/>
            <person name="Wang S."/>
            <person name="Wang K."/>
            <person name="White C.S."/>
            <person name="Williams A.C."/>
            <person name="Williamson J."/>
            <person name="Wilson K."/>
            <person name="Woghiren I.O."/>
            <person name="Woodworth J.R."/>
            <person name="Worley K.C."/>
            <person name="Wright R.A."/>
            <person name="Wu W."/>
            <person name="Young L."/>
            <person name="Zhang L."/>
            <person name="Zhang J."/>
            <person name="Zhu Y."/>
            <person name="Muzny D.M."/>
            <person name="Weinstock G."/>
            <person name="Gibbs R.A."/>
        </authorList>
    </citation>
    <scope>NUCLEOTIDE SEQUENCE [LARGE SCALE GENOMIC DNA]</scope>
    <source>
        <strain evidence="2">LSR1</strain>
    </source>
</reference>
<proteinExistence type="predicted"/>
<sequence length="174" mass="19898">MKHSSIVETIGKMIIKTFGLILFFSFSQSKNLFMPNLPMGEYRLVIDKVYQCESRTNYTIKFNIYTSKKTSSITELKGNITLLIPYDDSLTIDVNLSSWGSTGGWIPNYYIFTRKMACINLRAVSGNAWFTFLKAFNTSTDSCPIPVGTYITSGYDLKKLEDNNLPKVFFLWKI</sequence>
<dbReference type="Proteomes" id="UP000007819">
    <property type="component" value="Chromosome X"/>
</dbReference>
<dbReference type="GeneID" id="107882449"/>
<keyword evidence="2" id="KW-1185">Reference proteome</keyword>
<reference evidence="1" key="2">
    <citation type="submission" date="2022-06" db="UniProtKB">
        <authorList>
            <consortium name="EnsemblMetazoa"/>
        </authorList>
    </citation>
    <scope>IDENTIFICATION</scope>
</reference>
<evidence type="ECO:0000313" key="2">
    <source>
        <dbReference type="Proteomes" id="UP000007819"/>
    </source>
</evidence>
<dbReference type="KEGG" id="api:107882449"/>
<name>A0A8R2H5J1_ACYPI</name>
<evidence type="ECO:0000313" key="1">
    <source>
        <dbReference type="EnsemblMetazoa" id="XP_016656282.1"/>
    </source>
</evidence>
<dbReference type="RefSeq" id="XP_016656282.1">
    <property type="nucleotide sequence ID" value="XM_016800793.2"/>
</dbReference>
<accession>A0A8R2H5J1</accession>
<organism evidence="1 2">
    <name type="scientific">Acyrthosiphon pisum</name>
    <name type="common">Pea aphid</name>
    <dbReference type="NCBI Taxonomy" id="7029"/>
    <lineage>
        <taxon>Eukaryota</taxon>
        <taxon>Metazoa</taxon>
        <taxon>Ecdysozoa</taxon>
        <taxon>Arthropoda</taxon>
        <taxon>Hexapoda</taxon>
        <taxon>Insecta</taxon>
        <taxon>Pterygota</taxon>
        <taxon>Neoptera</taxon>
        <taxon>Paraneoptera</taxon>
        <taxon>Hemiptera</taxon>
        <taxon>Sternorrhyncha</taxon>
        <taxon>Aphidomorpha</taxon>
        <taxon>Aphidoidea</taxon>
        <taxon>Aphididae</taxon>
        <taxon>Macrosiphini</taxon>
        <taxon>Acyrthosiphon</taxon>
    </lineage>
</organism>